<dbReference type="AlphaFoldDB" id="G0U6F3"/>
<dbReference type="OMA" id="ELWSTIN"/>
<dbReference type="SUPFAM" id="SSF55418">
    <property type="entry name" value="eIF4e-like"/>
    <property type="match status" value="1"/>
</dbReference>
<dbReference type="GO" id="GO:0003723">
    <property type="term" value="F:RNA binding"/>
    <property type="evidence" value="ECO:0007669"/>
    <property type="project" value="InterPro"/>
</dbReference>
<dbReference type="EMBL" id="HE573026">
    <property type="protein sequence ID" value="CCC51457.1"/>
    <property type="molecule type" value="Genomic_DNA"/>
</dbReference>
<dbReference type="Pfam" id="PF01652">
    <property type="entry name" value="IF4E"/>
    <property type="match status" value="1"/>
</dbReference>
<proteinExistence type="predicted"/>
<evidence type="ECO:0000313" key="1">
    <source>
        <dbReference type="EMBL" id="CCC51457.1"/>
    </source>
</evidence>
<accession>G0U6F3</accession>
<reference evidence="1" key="1">
    <citation type="journal article" date="2012" name="Proc. Natl. Acad. Sci. U.S.A.">
        <title>Antigenic diversity is generated by distinct evolutionary mechanisms in African trypanosome species.</title>
        <authorList>
            <person name="Jackson A.P."/>
            <person name="Berry A."/>
            <person name="Aslett M."/>
            <person name="Allison H.C."/>
            <person name="Burton P."/>
            <person name="Vavrova-Anderson J."/>
            <person name="Brown R."/>
            <person name="Browne H."/>
            <person name="Corton N."/>
            <person name="Hauser H."/>
            <person name="Gamble J."/>
            <person name="Gilderthorp R."/>
            <person name="Marcello L."/>
            <person name="McQuillan J."/>
            <person name="Otto T.D."/>
            <person name="Quail M.A."/>
            <person name="Sanders M.J."/>
            <person name="van Tonder A."/>
            <person name="Ginger M.L."/>
            <person name="Field M.C."/>
            <person name="Barry J.D."/>
            <person name="Hertz-Fowler C."/>
            <person name="Berriman M."/>
        </authorList>
    </citation>
    <scope>NUCLEOTIDE SEQUENCE</scope>
    <source>
        <strain evidence="1">Y486</strain>
    </source>
</reference>
<dbReference type="InterPro" id="IPR001040">
    <property type="entry name" value="TIF_eIF_4E"/>
</dbReference>
<name>G0U6F3_TRYVY</name>
<sequence>MEDQHELKDPWFLSYIPPITPEMVKNDFKDDWNLAKQELEQQLDYILTVEELWSTINSLPKIHQLARGSTFVFARKNVDAIYEAFPNGTRIIIDMQKTSVTLQTIGAVFGSVIGEGIARDVCEGKSVCDVLRLSPRASYEAPELVRLELWLNDQSYGKTVLSYIKKAVKEAGVHADVVFGESKIEKLRGVNKS</sequence>
<organism evidence="1">
    <name type="scientific">Trypanosoma vivax (strain Y486)</name>
    <dbReference type="NCBI Taxonomy" id="1055687"/>
    <lineage>
        <taxon>Eukaryota</taxon>
        <taxon>Discoba</taxon>
        <taxon>Euglenozoa</taxon>
        <taxon>Kinetoplastea</taxon>
        <taxon>Metakinetoplastina</taxon>
        <taxon>Trypanosomatida</taxon>
        <taxon>Trypanosomatidae</taxon>
        <taxon>Trypanosoma</taxon>
        <taxon>Duttonella</taxon>
    </lineage>
</organism>
<dbReference type="GO" id="GO:0003743">
    <property type="term" value="F:translation initiation factor activity"/>
    <property type="evidence" value="ECO:0007669"/>
    <property type="project" value="InterPro"/>
</dbReference>
<protein>
    <submittedName>
        <fullName evidence="1">Uncharacterized protein</fullName>
    </submittedName>
</protein>
<dbReference type="VEuPathDB" id="TriTrypDB:TvY486_1005080"/>
<gene>
    <name evidence="1" type="ORF">TVY486_1005080</name>
</gene>
<dbReference type="InterPro" id="IPR023398">
    <property type="entry name" value="TIF_eIF4e-like"/>
</dbReference>
<dbReference type="Gene3D" id="3.30.760.10">
    <property type="entry name" value="RNA Cap, Translation Initiation Factor Eif4e"/>
    <property type="match status" value="1"/>
</dbReference>